<dbReference type="PANTHER" id="PTHR38340">
    <property type="entry name" value="S-LAYER PROTEIN"/>
    <property type="match status" value="1"/>
</dbReference>
<dbReference type="InterPro" id="IPR050557">
    <property type="entry name" value="RTX_toxin/Mannuronan_C5-epim"/>
</dbReference>
<keyword evidence="6" id="KW-1185">Reference proteome</keyword>
<dbReference type="PRINTS" id="PR00313">
    <property type="entry name" value="CABNDNGRPT"/>
</dbReference>
<evidence type="ECO:0000256" key="1">
    <source>
        <dbReference type="ARBA" id="ARBA00004613"/>
    </source>
</evidence>
<accession>A0A9X9WQI3</accession>
<dbReference type="Pfam" id="PF00353">
    <property type="entry name" value="HemolysinCabind"/>
    <property type="match status" value="7"/>
</dbReference>
<dbReference type="InterPro" id="IPR011049">
    <property type="entry name" value="Serralysin-like_metalloprot_C"/>
</dbReference>
<dbReference type="Proteomes" id="UP000746741">
    <property type="component" value="Unassembled WGS sequence"/>
</dbReference>
<keyword evidence="2" id="KW-0964">Secreted</keyword>
<evidence type="ECO:0000256" key="2">
    <source>
        <dbReference type="ARBA" id="ARBA00022525"/>
    </source>
</evidence>
<dbReference type="SUPFAM" id="SSF51294">
    <property type="entry name" value="Hedgehog/intein (Hint) domain"/>
    <property type="match status" value="1"/>
</dbReference>
<feature type="domain" description="Hedgehog/Intein (Hint)" evidence="3">
    <location>
        <begin position="394"/>
        <end position="531"/>
    </location>
</feature>
<dbReference type="InterPro" id="IPR001343">
    <property type="entry name" value="Hemolysn_Ca-bd"/>
</dbReference>
<name>A0A9X9WQI3_9PROT</name>
<reference evidence="5 6" key="2">
    <citation type="submission" date="2020-02" db="EMBL/GenBank/DDBJ databases">
        <authorList>
            <person name="Sun Q."/>
            <person name="Inoue M."/>
        </authorList>
    </citation>
    <scope>NUCLEOTIDE SEQUENCE [LARGE SCALE GENOMIC DNA]</scope>
    <source>
        <strain evidence="5 6">KCTC 22478</strain>
    </source>
</reference>
<dbReference type="PANTHER" id="PTHR38340:SF1">
    <property type="entry name" value="S-LAYER PROTEIN"/>
    <property type="match status" value="1"/>
</dbReference>
<organism evidence="4 7">
    <name type="scientific">Neoroseomonas oryzicola</name>
    <dbReference type="NCBI Taxonomy" id="535904"/>
    <lineage>
        <taxon>Bacteria</taxon>
        <taxon>Pseudomonadati</taxon>
        <taxon>Pseudomonadota</taxon>
        <taxon>Alphaproteobacteria</taxon>
        <taxon>Acetobacterales</taxon>
        <taxon>Acetobacteraceae</taxon>
        <taxon>Neoroseomonas</taxon>
    </lineage>
</organism>
<evidence type="ECO:0000313" key="5">
    <source>
        <dbReference type="EMBL" id="NKE19484.1"/>
    </source>
</evidence>
<sequence>MSGTWTPGPGPTTGDDKFVATVDGAYADALAGNDTLTGNIGNDTLLGNDGNDYIGGITGNDSLSGGAGTDTLLGFDGNDTLSGGTGADSLVGGNNNDFVDYSASSAGVNVNLTSGAGTGGDAQGDTLSGIEGIIGSNQNDTLTGSANADTILAGGGNDTVSAGLGADSVDGGTGNDTLLGSDGNDTLVGGYGTDSILGEIGDDVLIGDDGTNDTLGGADYLDGGAGNDSLFGNAGNDTLIGGAGFNRLTGNDGNDSLVGGADNDLLQGGAGNDTIRAGTGVNTIEGGAGNDLIFGGNGADVYYITTNTGVDTINTGGGNDSVYIQGMDSTLGGPNGVVWGSLKTGDTLGGGWSVVKTGANGGYVINGTDSVSFDNSPNRIISGSYYVQPPDVDPCFATGTLIATARGEVAVEDLRVGDLVVTAQGGAALQPIVWIGHSRANVARHPDPRRIAPVLIKAGALGEGVPHRDLRVSPDHGMFVDGYLVPAGRLVNGTTIVQELWCPEVTYWHVELPAHGLVVSEGAVSESYLDDGNRKQFDNYGITTLFKDFASERANGRYAAQACRPVLEEGSEVLDRIRARLAARAEASAKVGARRTA</sequence>
<evidence type="ECO:0000313" key="7">
    <source>
        <dbReference type="Proteomes" id="UP001138708"/>
    </source>
</evidence>
<dbReference type="EMBL" id="JAAVUP010000010">
    <property type="protein sequence ID" value="NKE19484.1"/>
    <property type="molecule type" value="Genomic_DNA"/>
</dbReference>
<dbReference type="Gene3D" id="2.170.16.10">
    <property type="entry name" value="Hedgehog/Intein (Hint) domain"/>
    <property type="match status" value="1"/>
</dbReference>
<comment type="subcellular location">
    <subcellularLocation>
        <location evidence="1">Secreted</location>
    </subcellularLocation>
</comment>
<dbReference type="RefSeq" id="WP_168043390.1">
    <property type="nucleotide sequence ID" value="NZ_JAAEDK010000118.1"/>
</dbReference>
<dbReference type="GO" id="GO:0005509">
    <property type="term" value="F:calcium ion binding"/>
    <property type="evidence" value="ECO:0007669"/>
    <property type="project" value="InterPro"/>
</dbReference>
<dbReference type="InterPro" id="IPR036844">
    <property type="entry name" value="Hint_dom_sf"/>
</dbReference>
<gene>
    <name evidence="5" type="ORF">GWK15_21185</name>
    <name evidence="4" type="ORF">GXW75_25280</name>
</gene>
<reference evidence="4" key="3">
    <citation type="journal article" date="2021" name="Syst. Appl. Microbiol.">
        <title>Roseomonas hellenica sp. nov., isolated from roots of wild-growing Alkanna tinctoria.</title>
        <authorList>
            <person name="Rat A."/>
            <person name="Naranjo H.D."/>
            <person name="Lebbe L."/>
            <person name="Cnockaert M."/>
            <person name="Krigas N."/>
            <person name="Grigoriadou K."/>
            <person name="Maloupa E."/>
            <person name="Willems A."/>
        </authorList>
    </citation>
    <scope>NUCLEOTIDE SEQUENCE</scope>
    <source>
        <strain evidence="4">LMG 31161</strain>
    </source>
</reference>
<dbReference type="EMBL" id="JAAEDK010000118">
    <property type="protein sequence ID" value="MBR0662593.1"/>
    <property type="molecule type" value="Genomic_DNA"/>
</dbReference>
<protein>
    <recommendedName>
        <fullName evidence="3">Hedgehog/Intein (Hint) domain-containing protein</fullName>
    </recommendedName>
</protein>
<dbReference type="Pfam" id="PF13403">
    <property type="entry name" value="Hint_2"/>
    <property type="match status" value="1"/>
</dbReference>
<dbReference type="Gene3D" id="2.150.10.10">
    <property type="entry name" value="Serralysin-like metalloprotease, C-terminal"/>
    <property type="match status" value="4"/>
</dbReference>
<dbReference type="AlphaFoldDB" id="A0A9X9WQI3"/>
<reference evidence="4" key="1">
    <citation type="submission" date="2020-01" db="EMBL/GenBank/DDBJ databases">
        <authorList>
            <person name="Rat A."/>
        </authorList>
    </citation>
    <scope>NUCLEOTIDE SEQUENCE</scope>
    <source>
        <strain evidence="4">LMG 31161</strain>
    </source>
</reference>
<comment type="caution">
    <text evidence="4">The sequence shown here is derived from an EMBL/GenBank/DDBJ whole genome shotgun (WGS) entry which is preliminary data.</text>
</comment>
<evidence type="ECO:0000313" key="4">
    <source>
        <dbReference type="EMBL" id="MBR0662593.1"/>
    </source>
</evidence>
<evidence type="ECO:0000313" key="6">
    <source>
        <dbReference type="Proteomes" id="UP000746741"/>
    </source>
</evidence>
<dbReference type="Proteomes" id="UP001138708">
    <property type="component" value="Unassembled WGS sequence"/>
</dbReference>
<dbReference type="SUPFAM" id="SSF51120">
    <property type="entry name" value="beta-Roll"/>
    <property type="match status" value="3"/>
</dbReference>
<dbReference type="PROSITE" id="PS00330">
    <property type="entry name" value="HEMOLYSIN_CALCIUM"/>
    <property type="match status" value="4"/>
</dbReference>
<dbReference type="InterPro" id="IPR018511">
    <property type="entry name" value="Hemolysin-typ_Ca-bd_CS"/>
</dbReference>
<dbReference type="GO" id="GO:0005576">
    <property type="term" value="C:extracellular region"/>
    <property type="evidence" value="ECO:0007669"/>
    <property type="project" value="UniProtKB-SubCell"/>
</dbReference>
<dbReference type="InterPro" id="IPR028992">
    <property type="entry name" value="Hedgehog/Intein_dom"/>
</dbReference>
<proteinExistence type="predicted"/>
<evidence type="ECO:0000259" key="3">
    <source>
        <dbReference type="Pfam" id="PF13403"/>
    </source>
</evidence>